<feature type="transmembrane region" description="Helical" evidence="1">
    <location>
        <begin position="50"/>
        <end position="71"/>
    </location>
</feature>
<keyword evidence="1" id="KW-0472">Membrane</keyword>
<dbReference type="Proteomes" id="UP000078200">
    <property type="component" value="Unassembled WGS sequence"/>
</dbReference>
<protein>
    <submittedName>
        <fullName evidence="2">Uncharacterized protein</fullName>
    </submittedName>
</protein>
<name>A0A1A9UEW3_GLOAU</name>
<keyword evidence="1" id="KW-1133">Transmembrane helix</keyword>
<dbReference type="VEuPathDB" id="VectorBase:GAUT002603"/>
<evidence type="ECO:0000313" key="2">
    <source>
        <dbReference type="EnsemblMetazoa" id="GAUT002603-PA"/>
    </source>
</evidence>
<proteinExistence type="predicted"/>
<evidence type="ECO:0000256" key="1">
    <source>
        <dbReference type="SAM" id="Phobius"/>
    </source>
</evidence>
<feature type="transmembrane region" description="Helical" evidence="1">
    <location>
        <begin position="12"/>
        <end position="35"/>
    </location>
</feature>
<accession>A0A1A9UEW3</accession>
<keyword evidence="3" id="KW-1185">Reference proteome</keyword>
<dbReference type="EnsemblMetazoa" id="GAUT002603-RA">
    <property type="protein sequence ID" value="GAUT002603-PA"/>
    <property type="gene ID" value="GAUT002603"/>
</dbReference>
<organism evidence="2 3">
    <name type="scientific">Glossina austeni</name>
    <name type="common">Savannah tsetse fly</name>
    <dbReference type="NCBI Taxonomy" id="7395"/>
    <lineage>
        <taxon>Eukaryota</taxon>
        <taxon>Metazoa</taxon>
        <taxon>Ecdysozoa</taxon>
        <taxon>Arthropoda</taxon>
        <taxon>Hexapoda</taxon>
        <taxon>Insecta</taxon>
        <taxon>Pterygota</taxon>
        <taxon>Neoptera</taxon>
        <taxon>Endopterygota</taxon>
        <taxon>Diptera</taxon>
        <taxon>Brachycera</taxon>
        <taxon>Muscomorpha</taxon>
        <taxon>Hippoboscoidea</taxon>
        <taxon>Glossinidae</taxon>
        <taxon>Glossina</taxon>
    </lineage>
</organism>
<dbReference type="AlphaFoldDB" id="A0A1A9UEW3"/>
<evidence type="ECO:0000313" key="3">
    <source>
        <dbReference type="Proteomes" id="UP000078200"/>
    </source>
</evidence>
<keyword evidence="1" id="KW-0812">Transmembrane</keyword>
<sequence>MADSALLYPQQCCVVSFALCSWLLILKTFTAWLVVFPKLLQVPRVGVTNYYLALQFLCTTLEFIVVVKYNCNIKKKSKMDKAFKSSKMAWVIASDYKSTYRKYTYIVNESSDKLTAVEEVCERHELNACTLKCQNCHLITQPRQKDTKMYQLFRMTLYLANPLKYFNSMTNEKVAMFDCSCNCKTSLINFTFCVFKTGHHNNSNNNKPNKSAINVRSGYVLTTIKALQQLVAITTLYNS</sequence>
<reference evidence="2" key="1">
    <citation type="submission" date="2020-05" db="UniProtKB">
        <authorList>
            <consortium name="EnsemblMetazoa"/>
        </authorList>
    </citation>
    <scope>IDENTIFICATION</scope>
    <source>
        <strain evidence="2">TTRI</strain>
    </source>
</reference>